<sequence>NVLLFTYTLHLFTRSDLKTIWIPVTVLGIVSAQCGNLRDIFLTSAWVWLHLLQFCVSNQSLPGGATEDTVNKPWRPVPSGRITLRAARRLRWLLALLCVAVSSTLHATAPSLALTLIFWGNNELGFDSHWALRNVFNGMGYGGFNLGATYVASGSFSVLSPAAIPHVLASLVIITTIQAQDFQDATGDAARGRRTLPLVYP</sequence>
<keyword evidence="7" id="KW-1185">Reference proteome</keyword>
<feature type="transmembrane region" description="Helical" evidence="5">
    <location>
        <begin position="92"/>
        <end position="119"/>
    </location>
</feature>
<dbReference type="InParanoid" id="S8F2F2"/>
<feature type="non-terminal residue" evidence="6">
    <location>
        <position position="1"/>
    </location>
</feature>
<dbReference type="STRING" id="743788.S8F2F2"/>
<keyword evidence="2 5" id="KW-0812">Transmembrane</keyword>
<accession>S8F2F2</accession>
<dbReference type="PANTHER" id="PTHR42723:SF1">
    <property type="entry name" value="CHLOROPHYLL SYNTHASE, CHLOROPLASTIC"/>
    <property type="match status" value="1"/>
</dbReference>
<evidence type="ECO:0000256" key="2">
    <source>
        <dbReference type="ARBA" id="ARBA00022692"/>
    </source>
</evidence>
<dbReference type="PANTHER" id="PTHR42723">
    <property type="entry name" value="CHLOROPHYLL SYNTHASE"/>
    <property type="match status" value="1"/>
</dbReference>
<evidence type="ECO:0000313" key="7">
    <source>
        <dbReference type="Proteomes" id="UP000015241"/>
    </source>
</evidence>
<dbReference type="InterPro" id="IPR044878">
    <property type="entry name" value="UbiA_sf"/>
</dbReference>
<reference evidence="6 7" key="1">
    <citation type="journal article" date="2012" name="Science">
        <title>The Paleozoic origin of enzymatic lignin decomposition reconstructed from 31 fungal genomes.</title>
        <authorList>
            <person name="Floudas D."/>
            <person name="Binder M."/>
            <person name="Riley R."/>
            <person name="Barry K."/>
            <person name="Blanchette R.A."/>
            <person name="Henrissat B."/>
            <person name="Martinez A.T."/>
            <person name="Otillar R."/>
            <person name="Spatafora J.W."/>
            <person name="Yadav J.S."/>
            <person name="Aerts A."/>
            <person name="Benoit I."/>
            <person name="Boyd A."/>
            <person name="Carlson A."/>
            <person name="Copeland A."/>
            <person name="Coutinho P.M."/>
            <person name="de Vries R.P."/>
            <person name="Ferreira P."/>
            <person name="Findley K."/>
            <person name="Foster B."/>
            <person name="Gaskell J."/>
            <person name="Glotzer D."/>
            <person name="Gorecki P."/>
            <person name="Heitman J."/>
            <person name="Hesse C."/>
            <person name="Hori C."/>
            <person name="Igarashi K."/>
            <person name="Jurgens J.A."/>
            <person name="Kallen N."/>
            <person name="Kersten P."/>
            <person name="Kohler A."/>
            <person name="Kuees U."/>
            <person name="Kumar T.K.A."/>
            <person name="Kuo A."/>
            <person name="LaButti K."/>
            <person name="Larrondo L.F."/>
            <person name="Lindquist E."/>
            <person name="Ling A."/>
            <person name="Lombard V."/>
            <person name="Lucas S."/>
            <person name="Lundell T."/>
            <person name="Martin R."/>
            <person name="McLaughlin D.J."/>
            <person name="Morgenstern I."/>
            <person name="Morin E."/>
            <person name="Murat C."/>
            <person name="Nagy L.G."/>
            <person name="Nolan M."/>
            <person name="Ohm R.A."/>
            <person name="Patyshakuliyeva A."/>
            <person name="Rokas A."/>
            <person name="Ruiz-Duenas F.J."/>
            <person name="Sabat G."/>
            <person name="Salamov A."/>
            <person name="Samejima M."/>
            <person name="Schmutz J."/>
            <person name="Slot J.C."/>
            <person name="St John F."/>
            <person name="Stenlid J."/>
            <person name="Sun H."/>
            <person name="Sun S."/>
            <person name="Syed K."/>
            <person name="Tsang A."/>
            <person name="Wiebenga A."/>
            <person name="Young D."/>
            <person name="Pisabarro A."/>
            <person name="Eastwood D.C."/>
            <person name="Martin F."/>
            <person name="Cullen D."/>
            <person name="Grigoriev I.V."/>
            <person name="Hibbett D.S."/>
        </authorList>
    </citation>
    <scope>NUCLEOTIDE SEQUENCE</scope>
    <source>
        <strain evidence="7">FP-58527</strain>
    </source>
</reference>
<dbReference type="HOGENOM" id="CLU_063928_2_0_1"/>
<dbReference type="Proteomes" id="UP000015241">
    <property type="component" value="Unassembled WGS sequence"/>
</dbReference>
<dbReference type="Gene3D" id="1.10.357.140">
    <property type="entry name" value="UbiA prenyltransferase"/>
    <property type="match status" value="1"/>
</dbReference>
<keyword evidence="3 5" id="KW-1133">Transmembrane helix</keyword>
<feature type="transmembrane region" description="Helical" evidence="5">
    <location>
        <begin position="139"/>
        <end position="159"/>
    </location>
</feature>
<dbReference type="GO" id="GO:0016765">
    <property type="term" value="F:transferase activity, transferring alkyl or aryl (other than methyl) groups"/>
    <property type="evidence" value="ECO:0007669"/>
    <property type="project" value="InterPro"/>
</dbReference>
<evidence type="ECO:0000256" key="3">
    <source>
        <dbReference type="ARBA" id="ARBA00022989"/>
    </source>
</evidence>
<dbReference type="eggNOG" id="ENOG502SN3D">
    <property type="taxonomic scope" value="Eukaryota"/>
</dbReference>
<dbReference type="Pfam" id="PF01040">
    <property type="entry name" value="UbiA"/>
    <property type="match status" value="1"/>
</dbReference>
<proteinExistence type="predicted"/>
<gene>
    <name evidence="6" type="ORF">FOMPIDRAFT_1093562</name>
</gene>
<feature type="non-terminal residue" evidence="6">
    <location>
        <position position="201"/>
    </location>
</feature>
<organism evidence="6 7">
    <name type="scientific">Fomitopsis schrenkii</name>
    <name type="common">Brown rot fungus</name>
    <dbReference type="NCBI Taxonomy" id="2126942"/>
    <lineage>
        <taxon>Eukaryota</taxon>
        <taxon>Fungi</taxon>
        <taxon>Dikarya</taxon>
        <taxon>Basidiomycota</taxon>
        <taxon>Agaricomycotina</taxon>
        <taxon>Agaricomycetes</taxon>
        <taxon>Polyporales</taxon>
        <taxon>Fomitopsis</taxon>
    </lineage>
</organism>
<dbReference type="InterPro" id="IPR050475">
    <property type="entry name" value="Prenyltransferase_related"/>
</dbReference>
<dbReference type="EMBL" id="KE504294">
    <property type="protein sequence ID" value="EPS93154.1"/>
    <property type="molecule type" value="Genomic_DNA"/>
</dbReference>
<dbReference type="InterPro" id="IPR000537">
    <property type="entry name" value="UbiA_prenyltransferase"/>
</dbReference>
<comment type="subcellular location">
    <subcellularLocation>
        <location evidence="1">Membrane</location>
        <topology evidence="1">Multi-pass membrane protein</topology>
    </subcellularLocation>
</comment>
<evidence type="ECO:0000313" key="6">
    <source>
        <dbReference type="EMBL" id="EPS93154.1"/>
    </source>
</evidence>
<keyword evidence="4 5" id="KW-0472">Membrane</keyword>
<dbReference type="CDD" id="cd13965">
    <property type="entry name" value="PT_UbiA_3"/>
    <property type="match status" value="1"/>
</dbReference>
<evidence type="ECO:0000256" key="5">
    <source>
        <dbReference type="SAM" id="Phobius"/>
    </source>
</evidence>
<protein>
    <submittedName>
        <fullName evidence="6">Uncharacterized protein</fullName>
    </submittedName>
</protein>
<name>S8F2F2_FOMSC</name>
<dbReference type="AlphaFoldDB" id="S8F2F2"/>
<evidence type="ECO:0000256" key="1">
    <source>
        <dbReference type="ARBA" id="ARBA00004141"/>
    </source>
</evidence>
<dbReference type="GO" id="GO:0016020">
    <property type="term" value="C:membrane"/>
    <property type="evidence" value="ECO:0007669"/>
    <property type="project" value="UniProtKB-SubCell"/>
</dbReference>
<evidence type="ECO:0000256" key="4">
    <source>
        <dbReference type="ARBA" id="ARBA00023136"/>
    </source>
</evidence>
<dbReference type="OrthoDB" id="434972at2759"/>